<comment type="subcellular location">
    <subcellularLocation>
        <location evidence="1">Membrane</location>
        <topology evidence="1">Single-pass membrane protein</topology>
    </subcellularLocation>
</comment>
<evidence type="ECO:0000256" key="3">
    <source>
        <dbReference type="ARBA" id="ARBA00022692"/>
    </source>
</evidence>
<gene>
    <name evidence="7" type="ORF">BHF68_08140</name>
</gene>
<accession>A0A1E5G195</accession>
<feature type="transmembrane region" description="Helical" evidence="6">
    <location>
        <begin position="6"/>
        <end position="24"/>
    </location>
</feature>
<evidence type="ECO:0000256" key="4">
    <source>
        <dbReference type="ARBA" id="ARBA00022989"/>
    </source>
</evidence>
<dbReference type="Gene3D" id="1.20.1440.20">
    <property type="entry name" value="LemA-like domain"/>
    <property type="match status" value="1"/>
</dbReference>
<dbReference type="PANTHER" id="PTHR34478">
    <property type="entry name" value="PROTEIN LEMA"/>
    <property type="match status" value="1"/>
</dbReference>
<dbReference type="GO" id="GO:0016020">
    <property type="term" value="C:membrane"/>
    <property type="evidence" value="ECO:0007669"/>
    <property type="project" value="UniProtKB-SubCell"/>
</dbReference>
<evidence type="ECO:0000256" key="2">
    <source>
        <dbReference type="ARBA" id="ARBA00008854"/>
    </source>
</evidence>
<name>A0A1E5G195_9FIRM</name>
<evidence type="ECO:0000313" key="7">
    <source>
        <dbReference type="EMBL" id="OEF96604.1"/>
    </source>
</evidence>
<dbReference type="InterPro" id="IPR007156">
    <property type="entry name" value="MamQ_LemA"/>
</dbReference>
<evidence type="ECO:0000313" key="8">
    <source>
        <dbReference type="Proteomes" id="UP000094296"/>
    </source>
</evidence>
<dbReference type="Pfam" id="PF04011">
    <property type="entry name" value="LemA"/>
    <property type="match status" value="1"/>
</dbReference>
<organism evidence="7 8">
    <name type="scientific">Desulfuribacillus alkaliarsenatis</name>
    <dbReference type="NCBI Taxonomy" id="766136"/>
    <lineage>
        <taxon>Bacteria</taxon>
        <taxon>Bacillati</taxon>
        <taxon>Bacillota</taxon>
        <taxon>Desulfuribacillia</taxon>
        <taxon>Desulfuribacillales</taxon>
        <taxon>Desulfuribacillaceae</taxon>
        <taxon>Desulfuribacillus</taxon>
    </lineage>
</organism>
<protein>
    <recommendedName>
        <fullName evidence="9">LemA family protein</fullName>
    </recommendedName>
</protein>
<evidence type="ECO:0000256" key="6">
    <source>
        <dbReference type="SAM" id="Phobius"/>
    </source>
</evidence>
<dbReference type="PANTHER" id="PTHR34478:SF2">
    <property type="entry name" value="MEMBRANE PROTEIN"/>
    <property type="match status" value="1"/>
</dbReference>
<dbReference type="InterPro" id="IPR023353">
    <property type="entry name" value="LemA-like_dom_sf"/>
</dbReference>
<dbReference type="RefSeq" id="WP_069643613.1">
    <property type="nucleotide sequence ID" value="NZ_MIJE01000031.1"/>
</dbReference>
<dbReference type="SUPFAM" id="SSF140478">
    <property type="entry name" value="LemA-like"/>
    <property type="match status" value="1"/>
</dbReference>
<dbReference type="Proteomes" id="UP000094296">
    <property type="component" value="Unassembled WGS sequence"/>
</dbReference>
<reference evidence="7 8" key="1">
    <citation type="submission" date="2016-09" db="EMBL/GenBank/DDBJ databases">
        <title>Draft genome sequence for the type strain of Desulfuribacillus alkaliarsenatis AHT28, an obligately anaerobic, sulfidogenic bacterium isolated from Russian soda lake sediments.</title>
        <authorList>
            <person name="Abin C.A."/>
            <person name="Hollibaugh J.T."/>
        </authorList>
    </citation>
    <scope>NUCLEOTIDE SEQUENCE [LARGE SCALE GENOMIC DNA]</scope>
    <source>
        <strain evidence="7 8">AHT28</strain>
    </source>
</reference>
<dbReference type="STRING" id="766136.BHF68_08140"/>
<evidence type="ECO:0008006" key="9">
    <source>
        <dbReference type="Google" id="ProtNLM"/>
    </source>
</evidence>
<dbReference type="AlphaFoldDB" id="A0A1E5G195"/>
<evidence type="ECO:0000256" key="1">
    <source>
        <dbReference type="ARBA" id="ARBA00004167"/>
    </source>
</evidence>
<evidence type="ECO:0000256" key="5">
    <source>
        <dbReference type="ARBA" id="ARBA00023136"/>
    </source>
</evidence>
<keyword evidence="8" id="KW-1185">Reference proteome</keyword>
<comment type="similarity">
    <text evidence="2">Belongs to the LemA family.</text>
</comment>
<dbReference type="EMBL" id="MIJE01000031">
    <property type="protein sequence ID" value="OEF96604.1"/>
    <property type="molecule type" value="Genomic_DNA"/>
</dbReference>
<keyword evidence="3 6" id="KW-0812">Transmembrane</keyword>
<sequence>MSSTATIALIIIIVFIGTVIAFLYNQFVALRQRVHNAWAQIDVELKRRYNLVPNLVETVKAYASHERETLENVTKARTNALAADDINEQAGAENMLASTLKTLFAVAENYPDLKADENFRKLQQELINTESKISFARQFYNDTVQKYNTKIEMFPHNLLAGLFQFQSAQYFNISEDSGARQVVNVNLDR</sequence>
<proteinExistence type="inferred from homology"/>
<dbReference type="OrthoDB" id="9804152at2"/>
<comment type="caution">
    <text evidence="7">The sequence shown here is derived from an EMBL/GenBank/DDBJ whole genome shotgun (WGS) entry which is preliminary data.</text>
</comment>
<keyword evidence="4 6" id="KW-1133">Transmembrane helix</keyword>
<keyword evidence="5 6" id="KW-0472">Membrane</keyword>